<feature type="region of interest" description="Disordered" evidence="1">
    <location>
        <begin position="1"/>
        <end position="26"/>
    </location>
</feature>
<dbReference type="PANTHER" id="PTHR43058:SF1">
    <property type="entry name" value="DUF427 DOMAIN-CONTAINING PROTEIN"/>
    <property type="match status" value="1"/>
</dbReference>
<organism evidence="3 4">
    <name type="scientific">Chromatocurvus halotolerans</name>
    <dbReference type="NCBI Taxonomy" id="1132028"/>
    <lineage>
        <taxon>Bacteria</taxon>
        <taxon>Pseudomonadati</taxon>
        <taxon>Pseudomonadota</taxon>
        <taxon>Gammaproteobacteria</taxon>
        <taxon>Cellvibrionales</taxon>
        <taxon>Halieaceae</taxon>
        <taxon>Chromatocurvus</taxon>
    </lineage>
</organism>
<evidence type="ECO:0000313" key="4">
    <source>
        <dbReference type="Proteomes" id="UP000294980"/>
    </source>
</evidence>
<protein>
    <submittedName>
        <fullName evidence="3">Uncharacterized protein (DUF427 family)</fullName>
    </submittedName>
</protein>
<gene>
    <name evidence="3" type="ORF">EV688_10137</name>
</gene>
<dbReference type="AlphaFoldDB" id="A0A4R2KW83"/>
<evidence type="ECO:0000313" key="3">
    <source>
        <dbReference type="EMBL" id="TCO78224.1"/>
    </source>
</evidence>
<dbReference type="Proteomes" id="UP000294980">
    <property type="component" value="Unassembled WGS sequence"/>
</dbReference>
<dbReference type="OrthoDB" id="4565346at2"/>
<dbReference type="InterPro" id="IPR038694">
    <property type="entry name" value="DUF427_sf"/>
</dbReference>
<dbReference type="PANTHER" id="PTHR43058">
    <property type="entry name" value="SLR0655 PROTEIN"/>
    <property type="match status" value="1"/>
</dbReference>
<dbReference type="EMBL" id="SLWX01000001">
    <property type="protein sequence ID" value="TCO78224.1"/>
    <property type="molecule type" value="Genomic_DNA"/>
</dbReference>
<dbReference type="InterPro" id="IPR007361">
    <property type="entry name" value="DUF427"/>
</dbReference>
<feature type="compositionally biased region" description="Basic and acidic residues" evidence="1">
    <location>
        <begin position="1"/>
        <end position="12"/>
    </location>
</feature>
<proteinExistence type="predicted"/>
<comment type="caution">
    <text evidence="3">The sequence shown here is derived from an EMBL/GenBank/DDBJ whole genome shotgun (WGS) entry which is preliminary data.</text>
</comment>
<dbReference type="RefSeq" id="WP_117316201.1">
    <property type="nucleotide sequence ID" value="NZ_QQSW01000006.1"/>
</dbReference>
<evidence type="ECO:0000259" key="2">
    <source>
        <dbReference type="Pfam" id="PF04248"/>
    </source>
</evidence>
<keyword evidence="4" id="KW-1185">Reference proteome</keyword>
<reference evidence="3 4" key="1">
    <citation type="submission" date="2019-03" db="EMBL/GenBank/DDBJ databases">
        <title>Genomic Encyclopedia of Type Strains, Phase IV (KMG-IV): sequencing the most valuable type-strain genomes for metagenomic binning, comparative biology and taxonomic classification.</title>
        <authorList>
            <person name="Goeker M."/>
        </authorList>
    </citation>
    <scope>NUCLEOTIDE SEQUENCE [LARGE SCALE GENOMIC DNA]</scope>
    <source>
        <strain evidence="3 4">DSM 23344</strain>
    </source>
</reference>
<accession>A0A4R2KW83</accession>
<feature type="domain" description="DUF427" evidence="2">
    <location>
        <begin position="41"/>
        <end position="129"/>
    </location>
</feature>
<name>A0A4R2KW83_9GAMM</name>
<evidence type="ECO:0000256" key="1">
    <source>
        <dbReference type="SAM" id="MobiDB-lite"/>
    </source>
</evidence>
<dbReference type="Gene3D" id="2.170.150.40">
    <property type="entry name" value="Domain of unknown function (DUF427)"/>
    <property type="match status" value="1"/>
</dbReference>
<dbReference type="Pfam" id="PF04248">
    <property type="entry name" value="NTP_transf_9"/>
    <property type="match status" value="1"/>
</dbReference>
<sequence>MWKHTGQERPDFADTPGPGQESVWDYPRPPALVTSDELVDASVNYIPIASSRSALRVLETASPPTYYIPAADVDWRLLVATEHSSFCEWKGRASYFALASQPGAGPVAWQYADPSERFAALHEHVSFYPARVDCFVDGERVRPQPGSFYGGWITDRVAGPFKGAPGTGHW</sequence>